<evidence type="ECO:0000313" key="3">
    <source>
        <dbReference type="Proteomes" id="UP001365542"/>
    </source>
</evidence>
<accession>A0AAV9X1I7</accession>
<comment type="caution">
    <text evidence="2">The sequence shown here is derived from an EMBL/GenBank/DDBJ whole genome shotgun (WGS) entry which is preliminary data.</text>
</comment>
<feature type="compositionally biased region" description="Acidic residues" evidence="1">
    <location>
        <begin position="96"/>
        <end position="110"/>
    </location>
</feature>
<evidence type="ECO:0000256" key="1">
    <source>
        <dbReference type="SAM" id="MobiDB-lite"/>
    </source>
</evidence>
<feature type="compositionally biased region" description="Basic and acidic residues" evidence="1">
    <location>
        <begin position="421"/>
        <end position="458"/>
    </location>
</feature>
<keyword evidence="3" id="KW-1185">Reference proteome</keyword>
<sequence length="909" mass="103225">MTSATFTTLGYGYGCEREVLDPTDPHAEPGSAEEWSRFVEEIRNEEELEAAHNSSLLGVPQMPPTTIMTPDLPLALRTVEESESSAAPSSPPPPAELEEPIFEEEDEEDTPALSWSEINESVRWNSLRTDAELQKIEEEYRVGLVARGLAESTFKLTPSSLGSSQIDEEEVLKQLEKMRLESSAWSSDHPGQQGTKPKTKNNKRERDETVSEDRNVRKLVEIAAYHASPEYRTRNHEILRQLEAPLHTTHDDDFPVVIFQPPAVEFEYFDPQAGQKLLEVKFREHVDLNNQIESLEKYLSALGTDITNINAFLGGFEDYKQKLLDDMDAERVRNQERIKEEFRRKEEEEKRRLARMEADRKERERLTKEAEEKKKAEAIKAREEAIKAREAAIKAREEAERKKKEEAERQIKEKRERELAERLRKEKEERERLEKEEALRKAKQAEDEKKKAEEENRKKATAANAQANAQATAQAIENEIETRAQRILGSMPYASNGYEKAKSDLRGHIGRRATFAGKMVRMAPPERRQEIASSQSVMGGFTQYASFRLHIEEVLLRSKLVKAVFMDSEASNLKYALAKKVTQAVGTKAGYLGAAKEDLKILTQLLEQLEKQGVPSVVSIDDFVLERQTKEGLKAPPILFLAMYNFVKTILVKGFTEGPDKPGMMKALAMICNAILGGRAKYWPAAPMSALVYMRFWEQAPTLFGAMGAPTDIGYRMLDGKNLETSTDVNRRAEVATALFCHMGILRLANLKREQVLGPADIYFALTANLNVPVYLRDELHYINLRTIMTIAPWELRSHVGYPGVLTLEKRVSQYCAEETSPSLQAFAALLRGQMDALKGQGYLDQSKAFACDEYKYWDEEDVRDVFSKRGQGEGVPPQQLAVDVAVTNARIRREREEEERFRPSGDAD</sequence>
<reference evidence="2 3" key="1">
    <citation type="submission" date="2019-10" db="EMBL/GenBank/DDBJ databases">
        <authorList>
            <person name="Palmer J.M."/>
        </authorList>
    </citation>
    <scope>NUCLEOTIDE SEQUENCE [LARGE SCALE GENOMIC DNA]</scope>
    <source>
        <strain evidence="2 3">TWF694</strain>
    </source>
</reference>
<feature type="compositionally biased region" description="Polar residues" evidence="1">
    <location>
        <begin position="183"/>
        <end position="196"/>
    </location>
</feature>
<organism evidence="2 3">
    <name type="scientific">Orbilia ellipsospora</name>
    <dbReference type="NCBI Taxonomy" id="2528407"/>
    <lineage>
        <taxon>Eukaryota</taxon>
        <taxon>Fungi</taxon>
        <taxon>Dikarya</taxon>
        <taxon>Ascomycota</taxon>
        <taxon>Pezizomycotina</taxon>
        <taxon>Orbiliomycetes</taxon>
        <taxon>Orbiliales</taxon>
        <taxon>Orbiliaceae</taxon>
        <taxon>Orbilia</taxon>
    </lineage>
</organism>
<feature type="region of interest" description="Disordered" evidence="1">
    <location>
        <begin position="349"/>
        <end position="378"/>
    </location>
</feature>
<proteinExistence type="predicted"/>
<feature type="region of interest" description="Disordered" evidence="1">
    <location>
        <begin position="78"/>
        <end position="112"/>
    </location>
</feature>
<evidence type="ECO:0000313" key="2">
    <source>
        <dbReference type="EMBL" id="KAK6530451.1"/>
    </source>
</evidence>
<protein>
    <submittedName>
        <fullName evidence="2">Uncharacterized protein</fullName>
    </submittedName>
</protein>
<feature type="region of interest" description="Disordered" evidence="1">
    <location>
        <begin position="180"/>
        <end position="212"/>
    </location>
</feature>
<dbReference type="Proteomes" id="UP001365542">
    <property type="component" value="Unassembled WGS sequence"/>
</dbReference>
<dbReference type="AlphaFoldDB" id="A0AAV9X1I7"/>
<feature type="region of interest" description="Disordered" evidence="1">
    <location>
        <begin position="421"/>
        <end position="470"/>
    </location>
</feature>
<dbReference type="EMBL" id="JAVHJO010000013">
    <property type="protein sequence ID" value="KAK6530451.1"/>
    <property type="molecule type" value="Genomic_DNA"/>
</dbReference>
<feature type="compositionally biased region" description="Low complexity" evidence="1">
    <location>
        <begin position="461"/>
        <end position="470"/>
    </location>
</feature>
<gene>
    <name evidence="2" type="ORF">TWF694_003803</name>
</gene>
<feature type="compositionally biased region" description="Basic and acidic residues" evidence="1">
    <location>
        <begin position="202"/>
        <end position="212"/>
    </location>
</feature>
<name>A0AAV9X1I7_9PEZI</name>